<evidence type="ECO:0000313" key="2">
    <source>
        <dbReference type="EMBL" id="CAL1616609.1"/>
    </source>
</evidence>
<protein>
    <submittedName>
        <fullName evidence="2">Uncharacterized protein</fullName>
    </submittedName>
</protein>
<dbReference type="AlphaFoldDB" id="A0AAV2MU01"/>
<evidence type="ECO:0000256" key="1">
    <source>
        <dbReference type="SAM" id="MobiDB-lite"/>
    </source>
</evidence>
<feature type="region of interest" description="Disordered" evidence="1">
    <location>
        <begin position="148"/>
        <end position="184"/>
    </location>
</feature>
<organism evidence="2 3">
    <name type="scientific">Knipowitschia caucasica</name>
    <name type="common">Caucasian dwarf goby</name>
    <name type="synonym">Pomatoschistus caucasicus</name>
    <dbReference type="NCBI Taxonomy" id="637954"/>
    <lineage>
        <taxon>Eukaryota</taxon>
        <taxon>Metazoa</taxon>
        <taxon>Chordata</taxon>
        <taxon>Craniata</taxon>
        <taxon>Vertebrata</taxon>
        <taxon>Euteleostomi</taxon>
        <taxon>Actinopterygii</taxon>
        <taxon>Neopterygii</taxon>
        <taxon>Teleostei</taxon>
        <taxon>Neoteleostei</taxon>
        <taxon>Acanthomorphata</taxon>
        <taxon>Gobiaria</taxon>
        <taxon>Gobiiformes</taxon>
        <taxon>Gobioidei</taxon>
        <taxon>Gobiidae</taxon>
        <taxon>Gobiinae</taxon>
        <taxon>Knipowitschia</taxon>
    </lineage>
</organism>
<name>A0AAV2MU01_KNICA</name>
<sequence length="232" mass="25860">MIASMEVLVENRRACSISDHNPYFFSRPGADTHIRGSDSLRQVAKECGAVHPEMLSSTKLRKHIATMSTVLNMKENEMDILANFLGHDIRIHRQYYRLPEGTLELAKISKVLMAMEQGRVTEFEGKSLDQIQIEPEGRAVEILSQTDGLKETSSGEPSTIHPDAPHGSGSAPSERVRKPWSASEVKAVEKTMTPFIQTGKSEKLRFKKNEEMNVCRDVFAVDPSRSGFGSSQ</sequence>
<gene>
    <name evidence="2" type="ORF">KC01_LOCUS42326</name>
</gene>
<dbReference type="PANTHER" id="PTHR33480:SF5">
    <property type="entry name" value="SI:DKEY-51D8.9"/>
    <property type="match status" value="1"/>
</dbReference>
<accession>A0AAV2MU01</accession>
<keyword evidence="3" id="KW-1185">Reference proteome</keyword>
<proteinExistence type="predicted"/>
<evidence type="ECO:0000313" key="3">
    <source>
        <dbReference type="Proteomes" id="UP001497482"/>
    </source>
</evidence>
<dbReference type="EMBL" id="OZ035831">
    <property type="protein sequence ID" value="CAL1616609.1"/>
    <property type="molecule type" value="Genomic_DNA"/>
</dbReference>
<feature type="compositionally biased region" description="Polar residues" evidence="1">
    <location>
        <begin position="148"/>
        <end position="157"/>
    </location>
</feature>
<dbReference type="Proteomes" id="UP001497482">
    <property type="component" value="Chromosome 9"/>
</dbReference>
<dbReference type="PANTHER" id="PTHR33480">
    <property type="entry name" value="SET DOMAIN-CONTAINING PROTEIN-RELATED"/>
    <property type="match status" value="1"/>
</dbReference>
<reference evidence="2 3" key="1">
    <citation type="submission" date="2024-04" db="EMBL/GenBank/DDBJ databases">
        <authorList>
            <person name="Waldvogel A.-M."/>
            <person name="Schoenle A."/>
        </authorList>
    </citation>
    <scope>NUCLEOTIDE SEQUENCE [LARGE SCALE GENOMIC DNA]</scope>
</reference>